<keyword evidence="5" id="KW-0175">Coiled coil</keyword>
<dbReference type="PANTHER" id="PTHR13115:SF8">
    <property type="entry name" value="RNA POLYMERASE-ASSOCIATED PROTEIN RTF1 HOMOLOG"/>
    <property type="match status" value="1"/>
</dbReference>
<evidence type="ECO:0000256" key="4">
    <source>
        <dbReference type="ARBA" id="ARBA00023242"/>
    </source>
</evidence>
<keyword evidence="9" id="KW-1185">Reference proteome</keyword>
<keyword evidence="3" id="KW-0804">Transcription</keyword>
<feature type="compositionally biased region" description="Basic and acidic residues" evidence="6">
    <location>
        <begin position="127"/>
        <end position="149"/>
    </location>
</feature>
<dbReference type="Proteomes" id="UP001497383">
    <property type="component" value="Chromosome 8"/>
</dbReference>
<evidence type="ECO:0000256" key="5">
    <source>
        <dbReference type="SAM" id="Coils"/>
    </source>
</evidence>
<accession>A0ABP0ZW08</accession>
<feature type="compositionally biased region" description="Acidic residues" evidence="6">
    <location>
        <begin position="209"/>
        <end position="239"/>
    </location>
</feature>
<name>A0ABP0ZW08_9ASCO</name>
<dbReference type="InterPro" id="IPR036128">
    <property type="entry name" value="Plus3-like_sf"/>
</dbReference>
<evidence type="ECO:0000313" key="8">
    <source>
        <dbReference type="EMBL" id="CAK9442231.1"/>
    </source>
</evidence>
<evidence type="ECO:0000259" key="7">
    <source>
        <dbReference type="PROSITE" id="PS51360"/>
    </source>
</evidence>
<feature type="coiled-coil region" evidence="5">
    <location>
        <begin position="440"/>
        <end position="493"/>
    </location>
</feature>
<dbReference type="SMART" id="SM00719">
    <property type="entry name" value="Plus3"/>
    <property type="match status" value="1"/>
</dbReference>
<gene>
    <name evidence="8" type="ORF">LODBEIA_P59740</name>
</gene>
<feature type="compositionally biased region" description="Basic and acidic residues" evidence="6">
    <location>
        <begin position="184"/>
        <end position="196"/>
    </location>
</feature>
<dbReference type="PANTHER" id="PTHR13115">
    <property type="entry name" value="RNA POLYMERASE-ASSOCIATED PROTEIN RTF1 HOMOLOG"/>
    <property type="match status" value="1"/>
</dbReference>
<dbReference type="InterPro" id="IPR004343">
    <property type="entry name" value="Plus-3_dom"/>
</dbReference>
<reference evidence="8 9" key="1">
    <citation type="submission" date="2024-03" db="EMBL/GenBank/DDBJ databases">
        <authorList>
            <person name="Brejova B."/>
        </authorList>
    </citation>
    <scope>NUCLEOTIDE SEQUENCE [LARGE SCALE GENOMIC DNA]</scope>
    <source>
        <strain evidence="8 9">CBS 14171</strain>
    </source>
</reference>
<dbReference type="SUPFAM" id="SSF159042">
    <property type="entry name" value="Plus3-like"/>
    <property type="match status" value="1"/>
</dbReference>
<feature type="region of interest" description="Disordered" evidence="6">
    <location>
        <begin position="1"/>
        <end position="255"/>
    </location>
</feature>
<dbReference type="RefSeq" id="XP_066832912.1">
    <property type="nucleotide sequence ID" value="XM_066976365.1"/>
</dbReference>
<comment type="subcellular location">
    <subcellularLocation>
        <location evidence="1">Nucleus</location>
    </subcellularLocation>
</comment>
<proteinExistence type="predicted"/>
<protein>
    <recommendedName>
        <fullName evidence="7">Plus3 domain-containing protein</fullName>
    </recommendedName>
</protein>
<feature type="compositionally biased region" description="Acidic residues" evidence="6">
    <location>
        <begin position="77"/>
        <end position="102"/>
    </location>
</feature>
<feature type="domain" description="Plus3" evidence="7">
    <location>
        <begin position="262"/>
        <end position="397"/>
    </location>
</feature>
<keyword evidence="4" id="KW-0539">Nucleus</keyword>
<dbReference type="GeneID" id="92211170"/>
<evidence type="ECO:0000256" key="1">
    <source>
        <dbReference type="ARBA" id="ARBA00004123"/>
    </source>
</evidence>
<keyword evidence="2" id="KW-0805">Transcription regulation</keyword>
<sequence length="585" mass="68117">MSDIDDELLALAGGDDYESDVEVSTSKRRVASGDDESEEDTVFSKRRKVDSDDEIGGRMEDGDDDQREEDKDGERERDDDEEDEDEGDYDPDAGYEPEEESELVNPYPLEGKYKDEQDRDELEEMDEMRREEILFERSQEMDKYNERKFLQQRIKQQQQQQQQQQQRSGDKLRTSSRTKTGGPRSDKENKLSELKKQRERHSRRRAQDEYEEESEEELNDSEEEEEEEGYGDEDEDDEYGGIGKNVAWGGPSKAKQKKSTELAKFEDIAKISVGRSVLANYCYHPNFSNIMIDTYSKVAVSVDRQTGKQIYRMVKIDQIGTRPEKPYRIGNSKFDTYLLVSQNSKQKMPFPMSTFSDSPITRAEYDKYIQQLDRAGEKIDLVDDVNDKYAELQKFYNTGLTDKDINERIARKQRIQQQEGNYSAFEAVQAKSRLMESLKIQKQRGNMDKVKSIIQELKQVDRILDQKTTSDLAQSQNQNIAKVNERNRLLNNKAIRAAEISYKKEASSATFDGGDPFSRLKTNTRMFYQDLINKENELAMKSVDMKKMIEEKTHAEEQIEKSTYRDLGRFEELIRSIDVAIDLRI</sequence>
<dbReference type="PROSITE" id="PS51360">
    <property type="entry name" value="PLUS3"/>
    <property type="match status" value="1"/>
</dbReference>
<evidence type="ECO:0000256" key="3">
    <source>
        <dbReference type="ARBA" id="ARBA00023163"/>
    </source>
</evidence>
<feature type="compositionally biased region" description="Low complexity" evidence="6">
    <location>
        <begin position="156"/>
        <end position="166"/>
    </location>
</feature>
<evidence type="ECO:0000256" key="6">
    <source>
        <dbReference type="SAM" id="MobiDB-lite"/>
    </source>
</evidence>
<dbReference type="Gene3D" id="3.90.70.200">
    <property type="entry name" value="Plus-3 domain"/>
    <property type="match status" value="1"/>
</dbReference>
<dbReference type="EMBL" id="OZ022412">
    <property type="protein sequence ID" value="CAK9442231.1"/>
    <property type="molecule type" value="Genomic_DNA"/>
</dbReference>
<evidence type="ECO:0000256" key="2">
    <source>
        <dbReference type="ARBA" id="ARBA00023015"/>
    </source>
</evidence>
<dbReference type="Pfam" id="PF03126">
    <property type="entry name" value="Plus-3"/>
    <property type="match status" value="1"/>
</dbReference>
<evidence type="ECO:0000313" key="9">
    <source>
        <dbReference type="Proteomes" id="UP001497383"/>
    </source>
</evidence>
<organism evidence="8 9">
    <name type="scientific">Lodderomyces beijingensis</name>
    <dbReference type="NCBI Taxonomy" id="1775926"/>
    <lineage>
        <taxon>Eukaryota</taxon>
        <taxon>Fungi</taxon>
        <taxon>Dikarya</taxon>
        <taxon>Ascomycota</taxon>
        <taxon>Saccharomycotina</taxon>
        <taxon>Pichiomycetes</taxon>
        <taxon>Debaryomycetaceae</taxon>
        <taxon>Candida/Lodderomyces clade</taxon>
        <taxon>Lodderomyces</taxon>
    </lineage>
</organism>